<comment type="caution">
    <text evidence="2">The sequence shown here is derived from an EMBL/GenBank/DDBJ whole genome shotgun (WGS) entry which is preliminary data.</text>
</comment>
<feature type="signal peptide" evidence="1">
    <location>
        <begin position="1"/>
        <end position="24"/>
    </location>
</feature>
<sequence length="122" mass="12847">MFTSRITLAAVLAVAAVAPLPAYAAGLHSLHEVDQNQGLEDCTAEAPNGAPLASGRIVAVDKDASRVTIDFRPLPLLPEGGVRVFAVEDPASLKGLGPGDRVRFEVERDGRGFVVTRLENSN</sequence>
<evidence type="ECO:0000313" key="2">
    <source>
        <dbReference type="EMBL" id="MBU8874120.1"/>
    </source>
</evidence>
<dbReference type="EMBL" id="JAHOPB010000001">
    <property type="protein sequence ID" value="MBU8874120.1"/>
    <property type="molecule type" value="Genomic_DNA"/>
</dbReference>
<proteinExistence type="predicted"/>
<dbReference type="Proteomes" id="UP000727907">
    <property type="component" value="Unassembled WGS sequence"/>
</dbReference>
<organism evidence="2 3">
    <name type="scientific">Reyranella humidisoli</name>
    <dbReference type="NCBI Taxonomy" id="2849149"/>
    <lineage>
        <taxon>Bacteria</taxon>
        <taxon>Pseudomonadati</taxon>
        <taxon>Pseudomonadota</taxon>
        <taxon>Alphaproteobacteria</taxon>
        <taxon>Hyphomicrobiales</taxon>
        <taxon>Reyranellaceae</taxon>
        <taxon>Reyranella</taxon>
    </lineage>
</organism>
<feature type="chain" id="PRO_5045639541" evidence="1">
    <location>
        <begin position="25"/>
        <end position="122"/>
    </location>
</feature>
<evidence type="ECO:0000256" key="1">
    <source>
        <dbReference type="SAM" id="SignalP"/>
    </source>
</evidence>
<accession>A0ABS6II61</accession>
<dbReference type="Pfam" id="PF11604">
    <property type="entry name" value="CusF_Ec"/>
    <property type="match status" value="1"/>
</dbReference>
<gene>
    <name evidence="2" type="ORF">KQ910_10120</name>
</gene>
<protein>
    <submittedName>
        <fullName evidence="2">Copper-binding protein</fullName>
    </submittedName>
</protein>
<keyword evidence="1" id="KW-0732">Signal</keyword>
<reference evidence="2 3" key="1">
    <citation type="submission" date="2021-06" db="EMBL/GenBank/DDBJ databases">
        <authorList>
            <person name="Lee D.H."/>
        </authorList>
    </citation>
    <scope>NUCLEOTIDE SEQUENCE [LARGE SCALE GENOMIC DNA]</scope>
    <source>
        <strain evidence="2 3">MMS21-HV4-11</strain>
    </source>
</reference>
<name>A0ABS6II61_9HYPH</name>
<dbReference type="InterPro" id="IPR021647">
    <property type="entry name" value="CusF_Ec"/>
</dbReference>
<evidence type="ECO:0000313" key="3">
    <source>
        <dbReference type="Proteomes" id="UP000727907"/>
    </source>
</evidence>
<dbReference type="RefSeq" id="WP_216959102.1">
    <property type="nucleotide sequence ID" value="NZ_JAHOPB010000001.1"/>
</dbReference>
<keyword evidence="3" id="KW-1185">Reference proteome</keyword>